<reference evidence="2" key="1">
    <citation type="journal article" date="2020" name="bioRxiv">
        <title>Hybrid origin of Populus tomentosa Carr. identified through genome sequencing and phylogenomic analysis.</title>
        <authorList>
            <person name="An X."/>
            <person name="Gao K."/>
            <person name="Chen Z."/>
            <person name="Li J."/>
            <person name="Yang X."/>
            <person name="Yang X."/>
            <person name="Zhou J."/>
            <person name="Guo T."/>
            <person name="Zhao T."/>
            <person name="Huang S."/>
            <person name="Miao D."/>
            <person name="Khan W.U."/>
            <person name="Rao P."/>
            <person name="Ye M."/>
            <person name="Lei B."/>
            <person name="Liao W."/>
            <person name="Wang J."/>
            <person name="Ji L."/>
            <person name="Li Y."/>
            <person name="Guo B."/>
            <person name="Mustafa N.S."/>
            <person name="Li S."/>
            <person name="Yun Q."/>
            <person name="Keller S.R."/>
            <person name="Mao J."/>
            <person name="Zhang R."/>
            <person name="Strauss S.H."/>
        </authorList>
    </citation>
    <scope>NUCLEOTIDE SEQUENCE</scope>
    <source>
        <strain evidence="2">GM15</strain>
        <tissue evidence="2">Leaf</tissue>
    </source>
</reference>
<gene>
    <name evidence="2" type="ORF">POTOM_060201</name>
</gene>
<accession>A0A8X8BVZ5</accession>
<feature type="region of interest" description="Disordered" evidence="1">
    <location>
        <begin position="1"/>
        <end position="58"/>
    </location>
</feature>
<evidence type="ECO:0000313" key="2">
    <source>
        <dbReference type="EMBL" id="KAG6736866.1"/>
    </source>
</evidence>
<dbReference type="OrthoDB" id="2006269at2759"/>
<name>A0A8X8BVZ5_POPTO</name>
<dbReference type="EMBL" id="JAAWWB010000448">
    <property type="protein sequence ID" value="KAG6736866.1"/>
    <property type="molecule type" value="Genomic_DNA"/>
</dbReference>
<dbReference type="Proteomes" id="UP000886885">
    <property type="component" value="Unassembled WGS sequence"/>
</dbReference>
<comment type="caution">
    <text evidence="2">The sequence shown here is derived from an EMBL/GenBank/DDBJ whole genome shotgun (WGS) entry which is preliminary data.</text>
</comment>
<evidence type="ECO:0000256" key="1">
    <source>
        <dbReference type="SAM" id="MobiDB-lite"/>
    </source>
</evidence>
<dbReference type="AlphaFoldDB" id="A0A8X8BVZ5"/>
<evidence type="ECO:0000313" key="3">
    <source>
        <dbReference type="Proteomes" id="UP000886885"/>
    </source>
</evidence>
<keyword evidence="2" id="KW-0496">Mitochondrion</keyword>
<organism evidence="2 3">
    <name type="scientific">Populus tomentosa</name>
    <name type="common">Chinese white poplar</name>
    <dbReference type="NCBI Taxonomy" id="118781"/>
    <lineage>
        <taxon>Eukaryota</taxon>
        <taxon>Viridiplantae</taxon>
        <taxon>Streptophyta</taxon>
        <taxon>Embryophyta</taxon>
        <taxon>Tracheophyta</taxon>
        <taxon>Spermatophyta</taxon>
        <taxon>Magnoliopsida</taxon>
        <taxon>eudicotyledons</taxon>
        <taxon>Gunneridae</taxon>
        <taxon>Pentapetalae</taxon>
        <taxon>rosids</taxon>
        <taxon>fabids</taxon>
        <taxon>Malpighiales</taxon>
        <taxon>Salicaceae</taxon>
        <taxon>Saliceae</taxon>
        <taxon>Populus</taxon>
    </lineage>
</organism>
<geneLocation type="mitochondrion" evidence="2"/>
<sequence length="155" mass="16809">MEGFPLSIGGGGSDAGPSRRPVLDLNSTPQPELDLNQPAAHEQEPEPAPPLDDQDLLTKRKRVSEELRLLLQIGAVKRKNKIADQLLDWMGLDNETDRTLLDDLYNHLYDLSEEQGRRASLGGVLPPVLILGQCNFVGSGLLKNLAALSVVPVVG</sequence>
<proteinExistence type="predicted"/>
<protein>
    <submittedName>
        <fullName evidence="2">Uncharacterized protein</fullName>
    </submittedName>
</protein>
<keyword evidence="3" id="KW-1185">Reference proteome</keyword>